<evidence type="ECO:0008006" key="3">
    <source>
        <dbReference type="Google" id="ProtNLM"/>
    </source>
</evidence>
<proteinExistence type="predicted"/>
<dbReference type="EMBL" id="LWGR01000021">
    <property type="protein sequence ID" value="KZM68621.1"/>
    <property type="molecule type" value="Genomic_DNA"/>
</dbReference>
<evidence type="ECO:0000313" key="1">
    <source>
        <dbReference type="EMBL" id="KZM68621.1"/>
    </source>
</evidence>
<dbReference type="STRING" id="455432.AWN90_12350"/>
<accession>A0A164HLK0</accession>
<dbReference type="OrthoDB" id="9794187at2"/>
<dbReference type="SUPFAM" id="SSF100950">
    <property type="entry name" value="NagB/RpiA/CoA transferase-like"/>
    <property type="match status" value="1"/>
</dbReference>
<name>A0A164HLK0_9NOCA</name>
<comment type="caution">
    <text evidence="1">The sequence shown here is derived from an EMBL/GenBank/DDBJ whole genome shotgun (WGS) entry which is preliminary data.</text>
</comment>
<organism evidence="1 2">
    <name type="scientific">Nocardia terpenica</name>
    <dbReference type="NCBI Taxonomy" id="455432"/>
    <lineage>
        <taxon>Bacteria</taxon>
        <taxon>Bacillati</taxon>
        <taxon>Actinomycetota</taxon>
        <taxon>Actinomycetes</taxon>
        <taxon>Mycobacteriales</taxon>
        <taxon>Nocardiaceae</taxon>
        <taxon>Nocardia</taxon>
    </lineage>
</organism>
<dbReference type="InterPro" id="IPR037171">
    <property type="entry name" value="NagB/RpiA_transferase-like"/>
</dbReference>
<dbReference type="Gene3D" id="3.40.50.10420">
    <property type="entry name" value="NagB/RpiA/CoA transferase-like"/>
    <property type="match status" value="1"/>
</dbReference>
<evidence type="ECO:0000313" key="2">
    <source>
        <dbReference type="Proteomes" id="UP000076512"/>
    </source>
</evidence>
<protein>
    <recommendedName>
        <fullName evidence="3">Lactate utilization protein C</fullName>
    </recommendedName>
</protein>
<dbReference type="PANTHER" id="PTHR43682:SF1">
    <property type="entry name" value="LACTATE UTILIZATION PROTEIN C"/>
    <property type="match status" value="1"/>
</dbReference>
<dbReference type="RefSeq" id="WP_067580398.1">
    <property type="nucleotide sequence ID" value="NZ_JABMCZ010000002.1"/>
</dbReference>
<keyword evidence="2" id="KW-1185">Reference proteome</keyword>
<gene>
    <name evidence="1" type="ORF">AWN90_12350</name>
</gene>
<dbReference type="PANTHER" id="PTHR43682">
    <property type="entry name" value="LACTATE UTILIZATION PROTEIN C"/>
    <property type="match status" value="1"/>
</dbReference>
<dbReference type="Proteomes" id="UP000076512">
    <property type="component" value="Unassembled WGS sequence"/>
</dbReference>
<reference evidence="1 2" key="1">
    <citation type="submission" date="2016-04" db="EMBL/GenBank/DDBJ databases">
        <authorList>
            <person name="Evans L.H."/>
            <person name="Alamgir A."/>
            <person name="Owens N."/>
            <person name="Weber N.D."/>
            <person name="Virtaneva K."/>
            <person name="Barbian K."/>
            <person name="Babar A."/>
            <person name="Rosenke K."/>
        </authorList>
    </citation>
    <scope>NUCLEOTIDE SEQUENCE [LARGE SCALE GENOMIC DNA]</scope>
    <source>
        <strain evidence="1 2">IFM 0406</strain>
    </source>
</reference>
<dbReference type="InterPro" id="IPR024185">
    <property type="entry name" value="FTHF_cligase-like_sf"/>
</dbReference>
<dbReference type="AlphaFoldDB" id="A0A164HLK0"/>
<sequence>MTSREEFLRRVRDALQALPDDDPPAPAPRYQPRHALRITPEQQAETAALFTERLEKHGAEVHRISEADIAEAVYEALDTANADAVIAPDGLPPEWLGTWADIDGHRLVADDAADGSEADAVVSACAGAVADSGILVFDGGPGQLRDTRPRACHVCVVRAEQIDDALPEVLDTLDPQGPITWFGGPAAPEGDVTHGPRRLVVLLVE</sequence>